<feature type="compositionally biased region" description="Basic and acidic residues" evidence="1">
    <location>
        <begin position="68"/>
        <end position="82"/>
    </location>
</feature>
<dbReference type="AlphaFoldDB" id="A0AAV2EUC9"/>
<feature type="region of interest" description="Disordered" evidence="1">
    <location>
        <begin position="39"/>
        <end position="82"/>
    </location>
</feature>
<dbReference type="EMBL" id="OZ034818">
    <property type="protein sequence ID" value="CAL1389307.1"/>
    <property type="molecule type" value="Genomic_DNA"/>
</dbReference>
<reference evidence="2 3" key="1">
    <citation type="submission" date="2024-04" db="EMBL/GenBank/DDBJ databases">
        <authorList>
            <person name="Fracassetti M."/>
        </authorList>
    </citation>
    <scope>NUCLEOTIDE SEQUENCE [LARGE SCALE GENOMIC DNA]</scope>
</reference>
<protein>
    <submittedName>
        <fullName evidence="2">Uncharacterized protein</fullName>
    </submittedName>
</protein>
<dbReference type="Proteomes" id="UP001497516">
    <property type="component" value="Chromosome 5"/>
</dbReference>
<gene>
    <name evidence="2" type="ORF">LTRI10_LOCUS30175</name>
</gene>
<organism evidence="2 3">
    <name type="scientific">Linum trigynum</name>
    <dbReference type="NCBI Taxonomy" id="586398"/>
    <lineage>
        <taxon>Eukaryota</taxon>
        <taxon>Viridiplantae</taxon>
        <taxon>Streptophyta</taxon>
        <taxon>Embryophyta</taxon>
        <taxon>Tracheophyta</taxon>
        <taxon>Spermatophyta</taxon>
        <taxon>Magnoliopsida</taxon>
        <taxon>eudicotyledons</taxon>
        <taxon>Gunneridae</taxon>
        <taxon>Pentapetalae</taxon>
        <taxon>rosids</taxon>
        <taxon>fabids</taxon>
        <taxon>Malpighiales</taxon>
        <taxon>Linaceae</taxon>
        <taxon>Linum</taxon>
    </lineage>
</organism>
<feature type="compositionally biased region" description="Pro residues" evidence="1">
    <location>
        <begin position="39"/>
        <end position="51"/>
    </location>
</feature>
<proteinExistence type="predicted"/>
<name>A0AAV2EUC9_9ROSI</name>
<evidence type="ECO:0000256" key="1">
    <source>
        <dbReference type="SAM" id="MobiDB-lite"/>
    </source>
</evidence>
<evidence type="ECO:0000313" key="3">
    <source>
        <dbReference type="Proteomes" id="UP001497516"/>
    </source>
</evidence>
<sequence>MLKSESKRELVVDSLRQLPSKSARSPSIPIAACAELFSPSPPTPEFSPPSTPTLSCSHHHSTLPPSLETKRGEEKSPLHIVL</sequence>
<accession>A0AAV2EUC9</accession>
<evidence type="ECO:0000313" key="2">
    <source>
        <dbReference type="EMBL" id="CAL1389307.1"/>
    </source>
</evidence>
<keyword evidence="3" id="KW-1185">Reference proteome</keyword>